<dbReference type="RefSeq" id="WP_010050877.1">
    <property type="nucleotide sequence ID" value="NZ_CP025958.1"/>
</dbReference>
<evidence type="ECO:0000313" key="2">
    <source>
        <dbReference type="EMBL" id="AWM39861.1"/>
    </source>
</evidence>
<keyword evidence="1" id="KW-0472">Membrane</keyword>
<sequence>MMPAPRRPPTIAEAFFRTGFGCASVFVMKILLVVTVIFVSDCRSRERAERLEAERAAASATASRVADALARETDPDGRFVRKPEGELPDIDTWGRVFRLAYRAGHFSDGLEVRSAGPDGQWGNDDDVVVTRESKVSTKALTRDAASGLLDAAKKRLGGSAAGAKGEKK</sequence>
<reference evidence="2 3" key="1">
    <citation type="submission" date="2018-01" db="EMBL/GenBank/DDBJ databases">
        <title>G. obscuriglobus.</title>
        <authorList>
            <person name="Franke J."/>
            <person name="Blomberg W."/>
            <person name="Selmecki A."/>
        </authorList>
    </citation>
    <scope>NUCLEOTIDE SEQUENCE [LARGE SCALE GENOMIC DNA]</scope>
    <source>
        <strain evidence="2 3">DSM 5831</strain>
    </source>
</reference>
<dbReference type="AlphaFoldDB" id="A0A2Z3H4Q8"/>
<keyword evidence="1" id="KW-0812">Transmembrane</keyword>
<evidence type="ECO:0000256" key="1">
    <source>
        <dbReference type="SAM" id="Phobius"/>
    </source>
</evidence>
<accession>A0A2Z3H4Q8</accession>
<proteinExistence type="predicted"/>
<dbReference type="KEGG" id="gog:C1280_24525"/>
<dbReference type="OrthoDB" id="9795612at2"/>
<dbReference type="Proteomes" id="UP000245802">
    <property type="component" value="Chromosome"/>
</dbReference>
<dbReference type="EMBL" id="CP025958">
    <property type="protein sequence ID" value="AWM39861.1"/>
    <property type="molecule type" value="Genomic_DNA"/>
</dbReference>
<evidence type="ECO:0008006" key="4">
    <source>
        <dbReference type="Google" id="ProtNLM"/>
    </source>
</evidence>
<keyword evidence="1" id="KW-1133">Transmembrane helix</keyword>
<evidence type="ECO:0000313" key="3">
    <source>
        <dbReference type="Proteomes" id="UP000245802"/>
    </source>
</evidence>
<organism evidence="2 3">
    <name type="scientific">Gemmata obscuriglobus</name>
    <dbReference type="NCBI Taxonomy" id="114"/>
    <lineage>
        <taxon>Bacteria</taxon>
        <taxon>Pseudomonadati</taxon>
        <taxon>Planctomycetota</taxon>
        <taxon>Planctomycetia</taxon>
        <taxon>Gemmatales</taxon>
        <taxon>Gemmataceae</taxon>
        <taxon>Gemmata</taxon>
    </lineage>
</organism>
<protein>
    <recommendedName>
        <fullName evidence="4">Type II secretion system protein GspG C-terminal domain-containing protein</fullName>
    </recommendedName>
</protein>
<feature type="transmembrane region" description="Helical" evidence="1">
    <location>
        <begin position="15"/>
        <end position="40"/>
    </location>
</feature>
<gene>
    <name evidence="2" type="ORF">C1280_24525</name>
</gene>
<keyword evidence="3" id="KW-1185">Reference proteome</keyword>
<name>A0A2Z3H4Q8_9BACT</name>